<dbReference type="Proteomes" id="UP000240572">
    <property type="component" value="Unassembled WGS sequence"/>
</dbReference>
<dbReference type="Gene3D" id="3.20.20.140">
    <property type="entry name" value="Metal-dependent hydrolases"/>
    <property type="match status" value="1"/>
</dbReference>
<dbReference type="InterPro" id="IPR006311">
    <property type="entry name" value="TAT_signal"/>
</dbReference>
<dbReference type="InterPro" id="IPR011059">
    <property type="entry name" value="Metal-dep_hydrolase_composite"/>
</dbReference>
<proteinExistence type="predicted"/>
<dbReference type="NCBIfam" id="NF005312">
    <property type="entry name" value="PRK06846.1"/>
    <property type="match status" value="1"/>
</dbReference>
<dbReference type="InterPro" id="IPR032466">
    <property type="entry name" value="Metal_Hydrolase"/>
</dbReference>
<keyword evidence="4" id="KW-1185">Reference proteome</keyword>
<evidence type="ECO:0000313" key="3">
    <source>
        <dbReference type="EMBL" id="PSK94082.1"/>
    </source>
</evidence>
<feature type="domain" description="Amidohydrolase 3" evidence="2">
    <location>
        <begin position="207"/>
        <end position="451"/>
    </location>
</feature>
<evidence type="ECO:0000313" key="4">
    <source>
        <dbReference type="Proteomes" id="UP000240572"/>
    </source>
</evidence>
<dbReference type="InterPro" id="IPR052349">
    <property type="entry name" value="Metallo-hydrolase_Enzymes"/>
</dbReference>
<feature type="chain" id="PRO_5015131257" evidence="1">
    <location>
        <begin position="36"/>
        <end position="452"/>
    </location>
</feature>
<keyword evidence="1" id="KW-0732">Signal</keyword>
<comment type="caution">
    <text evidence="3">The sequence shown here is derived from an EMBL/GenBank/DDBJ whole genome shotgun (WGS) entry which is preliminary data.</text>
</comment>
<dbReference type="PANTHER" id="PTHR32027:SF9">
    <property type="entry name" value="BLL3847 PROTEIN"/>
    <property type="match status" value="1"/>
</dbReference>
<dbReference type="EMBL" id="PYGD01000001">
    <property type="protein sequence ID" value="PSK94082.1"/>
    <property type="molecule type" value="Genomic_DNA"/>
</dbReference>
<dbReference type="PROSITE" id="PS51318">
    <property type="entry name" value="TAT"/>
    <property type="match status" value="1"/>
</dbReference>
<keyword evidence="3" id="KW-0378">Hydrolase</keyword>
<evidence type="ECO:0000259" key="2">
    <source>
        <dbReference type="Pfam" id="PF07969"/>
    </source>
</evidence>
<dbReference type="PANTHER" id="PTHR32027">
    <property type="entry name" value="CYTOSINE DEAMINASE"/>
    <property type="match status" value="1"/>
</dbReference>
<dbReference type="OrthoDB" id="9815027at2"/>
<dbReference type="Gene3D" id="2.30.40.10">
    <property type="entry name" value="Urease, subunit C, domain 1"/>
    <property type="match status" value="1"/>
</dbReference>
<dbReference type="RefSeq" id="WP_106520816.1">
    <property type="nucleotide sequence ID" value="NZ_PYGD01000001.1"/>
</dbReference>
<dbReference type="AlphaFoldDB" id="A0A2P8DA47"/>
<dbReference type="CDD" id="cd01293">
    <property type="entry name" value="Bact_CD"/>
    <property type="match status" value="1"/>
</dbReference>
<accession>A0A2P8DA47</accession>
<gene>
    <name evidence="3" type="ORF">B0I18_101233</name>
</gene>
<dbReference type="GO" id="GO:0016814">
    <property type="term" value="F:hydrolase activity, acting on carbon-nitrogen (but not peptide) bonds, in cyclic amidines"/>
    <property type="evidence" value="ECO:0007669"/>
    <property type="project" value="TreeGrafter"/>
</dbReference>
<evidence type="ECO:0000256" key="1">
    <source>
        <dbReference type="SAM" id="SignalP"/>
    </source>
</evidence>
<dbReference type="SUPFAM" id="SSF51556">
    <property type="entry name" value="Metallo-dependent hydrolases"/>
    <property type="match status" value="1"/>
</dbReference>
<dbReference type="InterPro" id="IPR013108">
    <property type="entry name" value="Amidohydro_3"/>
</dbReference>
<reference evidence="3 4" key="1">
    <citation type="submission" date="2018-03" db="EMBL/GenBank/DDBJ databases">
        <title>Genomic Encyclopedia of Type Strains, Phase III (KMG-III): the genomes of soil and plant-associated and newly described type strains.</title>
        <authorList>
            <person name="Whitman W."/>
        </authorList>
    </citation>
    <scope>NUCLEOTIDE SEQUENCE [LARGE SCALE GENOMIC DNA]</scope>
    <source>
        <strain evidence="3 4">CGMCC 1.12700</strain>
    </source>
</reference>
<dbReference type="SUPFAM" id="SSF51338">
    <property type="entry name" value="Composite domain of metallo-dependent hydrolases"/>
    <property type="match status" value="1"/>
</dbReference>
<name>A0A2P8DA47_9BACT</name>
<protein>
    <submittedName>
        <fullName evidence="3">Cytosine/adenosine deaminase-related metal-dependent hydrolase</fullName>
    </submittedName>
</protein>
<organism evidence="3 4">
    <name type="scientific">Taibaiella chishuiensis</name>
    <dbReference type="NCBI Taxonomy" id="1434707"/>
    <lineage>
        <taxon>Bacteria</taxon>
        <taxon>Pseudomonadati</taxon>
        <taxon>Bacteroidota</taxon>
        <taxon>Chitinophagia</taxon>
        <taxon>Chitinophagales</taxon>
        <taxon>Chitinophagaceae</taxon>
        <taxon>Taibaiella</taxon>
    </lineage>
</organism>
<sequence>MNSNEISRKDFIRTSALGAAGMAIGASLFSGAAGAAGMPQSETANKGKARAGNAYTLKNVRLETGFEYEDGEVVHTQTALFCVSIADGKIKAITPNQPGADAVDAQGWLMLPAFRDMHIHLDKTFYGLPWKANSAKRKTVKDMIAFEQQIIRELLKTSIPRTGQLIELLQSYGTHYARAHVNIDPTSGFKSLEHLQQALEQKKDSFHAELVAFPQHGIYYTKTEPLMKEAAKMDIDFIGGLDPYSIDGNIEKHMDLVVQLALDHNKGIDIHLHESGPSGIRTIEYLVDKVNESPVLKGKSFVSHSFALAHMEPKQLEALAARLADARIGIATTVPFNGTVMPIPTLYKHGVDVLAGNDCIIDWWSTFGSGSILEKAKLAAQLYGYRTEFDLSRILKLATHNILPLNDHGEQQWPKAGDAANLVLVAASCSAEAVARVAPVRSLVHEGNIVFS</sequence>
<dbReference type="Pfam" id="PF07969">
    <property type="entry name" value="Amidohydro_3"/>
    <property type="match status" value="1"/>
</dbReference>
<feature type="signal peptide" evidence="1">
    <location>
        <begin position="1"/>
        <end position="35"/>
    </location>
</feature>